<keyword evidence="1" id="KW-0812">Transmembrane</keyword>
<protein>
    <submittedName>
        <fullName evidence="2">Uncharacterized protein</fullName>
    </submittedName>
</protein>
<dbReference type="Proteomes" id="UP000247973">
    <property type="component" value="Unassembled WGS sequence"/>
</dbReference>
<keyword evidence="1" id="KW-0472">Membrane</keyword>
<accession>A0A2V3PK55</accession>
<feature type="transmembrane region" description="Helical" evidence="1">
    <location>
        <begin position="16"/>
        <end position="36"/>
    </location>
</feature>
<evidence type="ECO:0000256" key="1">
    <source>
        <dbReference type="SAM" id="Phobius"/>
    </source>
</evidence>
<dbReference type="RefSeq" id="WP_110311872.1">
    <property type="nucleotide sequence ID" value="NZ_QICL01000025.1"/>
</dbReference>
<evidence type="ECO:0000313" key="3">
    <source>
        <dbReference type="Proteomes" id="UP000247973"/>
    </source>
</evidence>
<proteinExistence type="predicted"/>
<feature type="transmembrane region" description="Helical" evidence="1">
    <location>
        <begin position="75"/>
        <end position="96"/>
    </location>
</feature>
<feature type="transmembrane region" description="Helical" evidence="1">
    <location>
        <begin position="102"/>
        <end position="127"/>
    </location>
</feature>
<keyword evidence="1" id="KW-1133">Transmembrane helix</keyword>
<organism evidence="2 3">
    <name type="scientific">Dysgonomonas alginatilytica</name>
    <dbReference type="NCBI Taxonomy" id="1605892"/>
    <lineage>
        <taxon>Bacteria</taxon>
        <taxon>Pseudomonadati</taxon>
        <taxon>Bacteroidota</taxon>
        <taxon>Bacteroidia</taxon>
        <taxon>Bacteroidales</taxon>
        <taxon>Dysgonomonadaceae</taxon>
        <taxon>Dysgonomonas</taxon>
    </lineage>
</organism>
<sequence>MITSFIQSIFFHIEKLFTSTYGFLLLILCYFGNFLLPEWYCFAVVGGGIVADLICGIIAAVKLKKFILSKAIRDTCFKVGCYSFMLIGVFVIEKIAHDTGFIGIKVAAAIAAGCELWSISASLLIIYPDFPFLKIFRLQLKGEMESKTGKNLDNILND</sequence>
<keyword evidence="3" id="KW-1185">Reference proteome</keyword>
<gene>
    <name evidence="2" type="ORF">CLV62_12585</name>
</gene>
<reference evidence="2 3" key="1">
    <citation type="submission" date="2018-03" db="EMBL/GenBank/DDBJ databases">
        <title>Genomic Encyclopedia of Archaeal and Bacterial Type Strains, Phase II (KMG-II): from individual species to whole genera.</title>
        <authorList>
            <person name="Goeker M."/>
        </authorList>
    </citation>
    <scope>NUCLEOTIDE SEQUENCE [LARGE SCALE GENOMIC DNA]</scope>
    <source>
        <strain evidence="2 3">DSM 100214</strain>
    </source>
</reference>
<feature type="transmembrane region" description="Helical" evidence="1">
    <location>
        <begin position="42"/>
        <end position="63"/>
    </location>
</feature>
<dbReference type="EMBL" id="QICL01000025">
    <property type="protein sequence ID" value="PXV61252.1"/>
    <property type="molecule type" value="Genomic_DNA"/>
</dbReference>
<comment type="caution">
    <text evidence="2">The sequence shown here is derived from an EMBL/GenBank/DDBJ whole genome shotgun (WGS) entry which is preliminary data.</text>
</comment>
<name>A0A2V3PK55_9BACT</name>
<evidence type="ECO:0000313" key="2">
    <source>
        <dbReference type="EMBL" id="PXV61252.1"/>
    </source>
</evidence>
<dbReference type="AlphaFoldDB" id="A0A2V3PK55"/>
<dbReference type="OrthoDB" id="1099463at2"/>